<name>A0A381MZK4_9ZZZZ</name>
<dbReference type="GO" id="GO:0016614">
    <property type="term" value="F:oxidoreductase activity, acting on CH-OH group of donors"/>
    <property type="evidence" value="ECO:0007669"/>
    <property type="project" value="InterPro"/>
</dbReference>
<dbReference type="InterPro" id="IPR011047">
    <property type="entry name" value="Quinoprotein_ADH-like_sf"/>
</dbReference>
<dbReference type="Gene3D" id="2.140.10.10">
    <property type="entry name" value="Quinoprotein alcohol dehydrogenase-like superfamily"/>
    <property type="match status" value="1"/>
</dbReference>
<dbReference type="PANTHER" id="PTHR32303">
    <property type="entry name" value="QUINOPROTEIN ALCOHOL DEHYDROGENASE (CYTOCHROME C)"/>
    <property type="match status" value="1"/>
</dbReference>
<evidence type="ECO:0000259" key="4">
    <source>
        <dbReference type="Pfam" id="PF01011"/>
    </source>
</evidence>
<dbReference type="SMART" id="SM00564">
    <property type="entry name" value="PQQ"/>
    <property type="match status" value="5"/>
</dbReference>
<evidence type="ECO:0000256" key="1">
    <source>
        <dbReference type="ARBA" id="ARBA00001931"/>
    </source>
</evidence>
<reference evidence="5" key="1">
    <citation type="submission" date="2018-05" db="EMBL/GenBank/DDBJ databases">
        <authorList>
            <person name="Lanie J.A."/>
            <person name="Ng W.-L."/>
            <person name="Kazmierczak K.M."/>
            <person name="Andrzejewski T.M."/>
            <person name="Davidsen T.M."/>
            <person name="Wayne K.J."/>
            <person name="Tettelin H."/>
            <person name="Glass J.I."/>
            <person name="Rusch D."/>
            <person name="Podicherti R."/>
            <person name="Tsui H.-C.T."/>
            <person name="Winkler M.E."/>
        </authorList>
    </citation>
    <scope>NUCLEOTIDE SEQUENCE</scope>
</reference>
<evidence type="ECO:0000313" key="5">
    <source>
        <dbReference type="EMBL" id="SUZ47685.1"/>
    </source>
</evidence>
<accession>A0A381MZK4</accession>
<protein>
    <recommendedName>
        <fullName evidence="4">Pyrrolo-quinoline quinone repeat domain-containing protein</fullName>
    </recommendedName>
</protein>
<organism evidence="5">
    <name type="scientific">marine metagenome</name>
    <dbReference type="NCBI Taxonomy" id="408172"/>
    <lineage>
        <taxon>unclassified sequences</taxon>
        <taxon>metagenomes</taxon>
        <taxon>ecological metagenomes</taxon>
    </lineage>
</organism>
<dbReference type="GO" id="GO:0048038">
    <property type="term" value="F:quinone binding"/>
    <property type="evidence" value="ECO:0007669"/>
    <property type="project" value="InterPro"/>
</dbReference>
<dbReference type="AlphaFoldDB" id="A0A381MZK4"/>
<evidence type="ECO:0000256" key="3">
    <source>
        <dbReference type="ARBA" id="ARBA00023002"/>
    </source>
</evidence>
<dbReference type="GO" id="GO:0016020">
    <property type="term" value="C:membrane"/>
    <property type="evidence" value="ECO:0007669"/>
    <property type="project" value="InterPro"/>
</dbReference>
<dbReference type="EMBL" id="UINC01000030">
    <property type="protein sequence ID" value="SUZ47685.1"/>
    <property type="molecule type" value="Genomic_DNA"/>
</dbReference>
<evidence type="ECO:0000256" key="2">
    <source>
        <dbReference type="ARBA" id="ARBA00008156"/>
    </source>
</evidence>
<comment type="cofactor">
    <cofactor evidence="1">
        <name>pyrroloquinoline quinone</name>
        <dbReference type="ChEBI" id="CHEBI:58442"/>
    </cofactor>
</comment>
<dbReference type="PANTHER" id="PTHR32303:SF4">
    <property type="entry name" value="QUINOPROTEIN GLUCOSE DEHYDROGENASE"/>
    <property type="match status" value="1"/>
</dbReference>
<dbReference type="InterPro" id="IPR018391">
    <property type="entry name" value="PQQ_b-propeller_rpt"/>
</dbReference>
<sequence length="630" mass="68060">MAVSLTFLLVMLLWASFGAAQQGAPNGEWRSYGGDDGSTKYAALDQINAENVSQLTVAWQWESPDGAVAGDNRRLTPSAFKATPLMIDGVLYIRSSLSIVAAIDAETGEQLWVQDVGSYESGRPTNLGFNSRGVAHWTDGNEARIFLATSDAHLWSFDAETGQPIGRFGSDGKIDLTQGLRRPVDRSAYQVISPPLVVGDVVIVDSSISDGPRYKTAPPGDIRGFDVRTGEMRWIFHTVPQEGEFGNDAWEDGSWTYTGNANAWSIMSADQELGYVYLPIGTPTNDWYGGHRLGDNLFAESLVCLDAATGERVWHFQMVHHGLWDYDLPAAPTLVDITVDGRDIKAVAQVSKQGFTYVFDRVTGEPVWPIEERPVVASTVPGERASPTQPFPTKPPAFERQGISVDALIDFTPELRAAAEEILSQHEYGDLFHPPSLTGTIQMPGWGGGANWYGAGFDPDTDYLFVPSSTNPISVKLEEADPERSDFRYRRGRSGLRGPEGLPLVKPPYSRLTAIDLKTGDLAWQVPLGDGPRQRLIEMGVSDPGPLGGAGFTGPLVTKTLLFLGVNDRRGGGDPVLNAFDKATGEIVRSVEIPAGLTGTPMTYMAGGKQYIVAAYGSGAEAGMVSLTLP</sequence>
<comment type="similarity">
    <text evidence="2">Belongs to the bacterial PQQ dehydrogenase family.</text>
</comment>
<feature type="domain" description="Pyrrolo-quinoline quinone repeat" evidence="4">
    <location>
        <begin position="29"/>
        <end position="612"/>
    </location>
</feature>
<gene>
    <name evidence="5" type="ORF">METZ01_LOCUS539</name>
</gene>
<dbReference type="SUPFAM" id="SSF50998">
    <property type="entry name" value="Quinoprotein alcohol dehydrogenase-like"/>
    <property type="match status" value="1"/>
</dbReference>
<dbReference type="InterPro" id="IPR002372">
    <property type="entry name" value="PQQ_rpt_dom"/>
</dbReference>
<keyword evidence="3" id="KW-0560">Oxidoreductase</keyword>
<dbReference type="CDD" id="cd10280">
    <property type="entry name" value="PQQ_mGDH"/>
    <property type="match status" value="1"/>
</dbReference>
<proteinExistence type="inferred from homology"/>
<dbReference type="InterPro" id="IPR017511">
    <property type="entry name" value="PQQ_mDH"/>
</dbReference>
<dbReference type="Pfam" id="PF01011">
    <property type="entry name" value="PQQ"/>
    <property type="match status" value="1"/>
</dbReference>